<dbReference type="EMBL" id="CAJVRL010000051">
    <property type="protein sequence ID" value="CAG8953603.1"/>
    <property type="molecule type" value="Genomic_DNA"/>
</dbReference>
<name>A0A9N9PSN6_9HELO</name>
<keyword evidence="1" id="KW-0732">Signal</keyword>
<organism evidence="2 3">
    <name type="scientific">Hymenoscyphus fraxineus</name>
    <dbReference type="NCBI Taxonomy" id="746836"/>
    <lineage>
        <taxon>Eukaryota</taxon>
        <taxon>Fungi</taxon>
        <taxon>Dikarya</taxon>
        <taxon>Ascomycota</taxon>
        <taxon>Pezizomycotina</taxon>
        <taxon>Leotiomycetes</taxon>
        <taxon>Helotiales</taxon>
        <taxon>Helotiaceae</taxon>
        <taxon>Hymenoscyphus</taxon>
    </lineage>
</organism>
<dbReference type="Proteomes" id="UP000696280">
    <property type="component" value="Unassembled WGS sequence"/>
</dbReference>
<evidence type="ECO:0000313" key="2">
    <source>
        <dbReference type="EMBL" id="CAG8953603.1"/>
    </source>
</evidence>
<feature type="signal peptide" evidence="1">
    <location>
        <begin position="1"/>
        <end position="21"/>
    </location>
</feature>
<comment type="caution">
    <text evidence="2">The sequence shown here is derived from an EMBL/GenBank/DDBJ whole genome shotgun (WGS) entry which is preliminary data.</text>
</comment>
<proteinExistence type="predicted"/>
<evidence type="ECO:0000313" key="3">
    <source>
        <dbReference type="Proteomes" id="UP000696280"/>
    </source>
</evidence>
<reference evidence="2" key="1">
    <citation type="submission" date="2021-07" db="EMBL/GenBank/DDBJ databases">
        <authorList>
            <person name="Durling M."/>
        </authorList>
    </citation>
    <scope>NUCLEOTIDE SEQUENCE</scope>
</reference>
<dbReference type="AlphaFoldDB" id="A0A9N9PSN6"/>
<feature type="chain" id="PRO_5040105317" evidence="1">
    <location>
        <begin position="22"/>
        <end position="72"/>
    </location>
</feature>
<accession>A0A9N9PSN6</accession>
<gene>
    <name evidence="2" type="ORF">HYFRA_00010062</name>
</gene>
<protein>
    <submittedName>
        <fullName evidence="2">Uncharacterized protein</fullName>
    </submittedName>
</protein>
<keyword evidence="3" id="KW-1185">Reference proteome</keyword>
<dbReference type="PROSITE" id="PS51257">
    <property type="entry name" value="PROKAR_LIPOPROTEIN"/>
    <property type="match status" value="1"/>
</dbReference>
<sequence>MKLFGLVQVVLALSLASVGAAQSCTSTCAAACEPLGKKAKFPESKCNPASSSKNCVKMREDGLEDFMVESCG</sequence>
<evidence type="ECO:0000256" key="1">
    <source>
        <dbReference type="SAM" id="SignalP"/>
    </source>
</evidence>